<organism evidence="1 2">
    <name type="scientific">Halorarum salinum</name>
    <dbReference type="NCBI Taxonomy" id="2743089"/>
    <lineage>
        <taxon>Archaea</taxon>
        <taxon>Methanobacteriati</taxon>
        <taxon>Methanobacteriota</taxon>
        <taxon>Stenosarchaea group</taxon>
        <taxon>Halobacteria</taxon>
        <taxon>Halobacteriales</taxon>
        <taxon>Haloferacaceae</taxon>
        <taxon>Halorarum</taxon>
    </lineage>
</organism>
<reference evidence="1 2" key="1">
    <citation type="submission" date="2020-06" db="EMBL/GenBank/DDBJ databases">
        <title>NJ-3-1, isolated from saline soil.</title>
        <authorList>
            <person name="Cui H.L."/>
            <person name="Shi X."/>
        </authorList>
    </citation>
    <scope>NUCLEOTIDE SEQUENCE [LARGE SCALE GENOMIC DNA]</scope>
    <source>
        <strain evidence="1 2">NJ-3-1</strain>
    </source>
</reference>
<dbReference type="RefSeq" id="WP_179267278.1">
    <property type="nucleotide sequence ID" value="NZ_CP058579.1"/>
</dbReference>
<dbReference type="Proteomes" id="UP000509626">
    <property type="component" value="Chromosome"/>
</dbReference>
<proteinExistence type="predicted"/>
<dbReference type="KEGG" id="halu:HUG12_02605"/>
<keyword evidence="2" id="KW-1185">Reference proteome</keyword>
<gene>
    <name evidence="1" type="ORF">HUG12_02605</name>
</gene>
<protein>
    <submittedName>
        <fullName evidence="1">Uncharacterized protein</fullName>
    </submittedName>
</protein>
<dbReference type="GeneID" id="56036314"/>
<sequence length="74" mass="8240">MRKTADDLPIGKFDTMTRLNLVSILIQAGNALRKGNRRQAALLFGAATIAPRYRLASYVVQGGITLNNLRKRLR</sequence>
<dbReference type="AlphaFoldDB" id="A0A7D5L8T3"/>
<dbReference type="OrthoDB" id="247060at2157"/>
<dbReference type="EMBL" id="CP058579">
    <property type="protein sequence ID" value="QLG60692.1"/>
    <property type="molecule type" value="Genomic_DNA"/>
</dbReference>
<evidence type="ECO:0000313" key="1">
    <source>
        <dbReference type="EMBL" id="QLG60692.1"/>
    </source>
</evidence>
<name>A0A7D5L8T3_9EURY</name>
<evidence type="ECO:0000313" key="2">
    <source>
        <dbReference type="Proteomes" id="UP000509626"/>
    </source>
</evidence>
<accession>A0A7D5L8T3</accession>